<dbReference type="GO" id="GO:0019171">
    <property type="term" value="F:(3R)-hydroxyacyl-[acyl-carrier-protein] dehydratase activity"/>
    <property type="evidence" value="ECO:0007669"/>
    <property type="project" value="TreeGrafter"/>
</dbReference>
<dbReference type="InterPro" id="IPR050965">
    <property type="entry name" value="UPF0336/Enoyl-CoA_hydratase"/>
</dbReference>
<accession>A0A2S6H9Q9</accession>
<organism evidence="2 3">
    <name type="scientific">Methylobacter tundripaludum</name>
    <dbReference type="NCBI Taxonomy" id="173365"/>
    <lineage>
        <taxon>Bacteria</taxon>
        <taxon>Pseudomonadati</taxon>
        <taxon>Pseudomonadota</taxon>
        <taxon>Gammaproteobacteria</taxon>
        <taxon>Methylococcales</taxon>
        <taxon>Methylococcaceae</taxon>
        <taxon>Methylobacter</taxon>
    </lineage>
</organism>
<dbReference type="RefSeq" id="WP_104430034.1">
    <property type="nucleotide sequence ID" value="NZ_PTIZ01000011.1"/>
</dbReference>
<dbReference type="InterPro" id="IPR029069">
    <property type="entry name" value="HotDog_dom_sf"/>
</dbReference>
<dbReference type="Gene3D" id="3.10.129.10">
    <property type="entry name" value="Hotdog Thioesterase"/>
    <property type="match status" value="1"/>
</dbReference>
<comment type="caution">
    <text evidence="2">The sequence shown here is derived from an EMBL/GenBank/DDBJ whole genome shotgun (WGS) entry which is preliminary data.</text>
</comment>
<reference evidence="2 3" key="1">
    <citation type="submission" date="2018-02" db="EMBL/GenBank/DDBJ databases">
        <title>Subsurface microbial communities from deep shales in Ohio and West Virginia, USA.</title>
        <authorList>
            <person name="Wrighton K."/>
        </authorList>
    </citation>
    <scope>NUCLEOTIDE SEQUENCE [LARGE SCALE GENOMIC DNA]</scope>
    <source>
        <strain evidence="2 3">OWC-DMM</strain>
    </source>
</reference>
<dbReference type="AlphaFoldDB" id="A0A2S6H9Q9"/>
<dbReference type="InterPro" id="IPR002539">
    <property type="entry name" value="MaoC-like_dom"/>
</dbReference>
<dbReference type="SUPFAM" id="SSF54637">
    <property type="entry name" value="Thioesterase/thiol ester dehydrase-isomerase"/>
    <property type="match status" value="1"/>
</dbReference>
<proteinExistence type="predicted"/>
<gene>
    <name evidence="2" type="ORF">B0F87_11192</name>
</gene>
<sequence length="137" mass="15313">MVNVGDKFTEHFVVSTGIHEGFISIFGDRHRLHTDAAYAIARGFRSEVMHGNILNGFLSYFVGMCLPVSEAIILSQEIKFQRPVYLDDKLALEVVIHDVHHSVNVVELVCKFRNVADDKIVASAKLNIGKTSESKEI</sequence>
<evidence type="ECO:0000313" key="2">
    <source>
        <dbReference type="EMBL" id="PPK74161.1"/>
    </source>
</evidence>
<evidence type="ECO:0000259" key="1">
    <source>
        <dbReference type="Pfam" id="PF01575"/>
    </source>
</evidence>
<dbReference type="PANTHER" id="PTHR43437">
    <property type="entry name" value="HYDROXYACYL-THIOESTER DEHYDRATASE TYPE 2, MITOCHONDRIAL-RELATED"/>
    <property type="match status" value="1"/>
</dbReference>
<dbReference type="Pfam" id="PF01575">
    <property type="entry name" value="MaoC_dehydratas"/>
    <property type="match status" value="1"/>
</dbReference>
<dbReference type="PANTHER" id="PTHR43437:SF3">
    <property type="entry name" value="HYDROXYACYL-THIOESTER DEHYDRATASE TYPE 2, MITOCHONDRIAL"/>
    <property type="match status" value="1"/>
</dbReference>
<dbReference type="GO" id="GO:0006633">
    <property type="term" value="P:fatty acid biosynthetic process"/>
    <property type="evidence" value="ECO:0007669"/>
    <property type="project" value="TreeGrafter"/>
</dbReference>
<feature type="domain" description="MaoC-like" evidence="1">
    <location>
        <begin position="24"/>
        <end position="101"/>
    </location>
</feature>
<name>A0A2S6H9Q9_9GAMM</name>
<protein>
    <submittedName>
        <fullName evidence="2">MaoC dehydratase-like protein</fullName>
    </submittedName>
</protein>
<dbReference type="Proteomes" id="UP000240010">
    <property type="component" value="Unassembled WGS sequence"/>
</dbReference>
<evidence type="ECO:0000313" key="3">
    <source>
        <dbReference type="Proteomes" id="UP000240010"/>
    </source>
</evidence>
<dbReference type="EMBL" id="PTIZ01000011">
    <property type="protein sequence ID" value="PPK74161.1"/>
    <property type="molecule type" value="Genomic_DNA"/>
</dbReference>